<dbReference type="Pfam" id="PF01866">
    <property type="entry name" value="Diphthamide_syn"/>
    <property type="match status" value="1"/>
</dbReference>
<dbReference type="SFLD" id="SFLDS00032">
    <property type="entry name" value="Radical_SAM_3-amino-3-carboxyp"/>
    <property type="match status" value="1"/>
</dbReference>
<keyword evidence="2" id="KW-1185">Reference proteome</keyword>
<dbReference type="NCBIfam" id="TIGR00322">
    <property type="entry name" value="diphth2_R"/>
    <property type="match status" value="1"/>
</dbReference>
<comment type="caution">
    <text evidence="1">The sequence shown here is derived from an EMBL/GenBank/DDBJ whole genome shotgun (WGS) entry which is preliminary data.</text>
</comment>
<proteinExistence type="predicted"/>
<dbReference type="PANTHER" id="PTHR10762:SF1">
    <property type="entry name" value="2-(3-AMINO-3-CARBOXYPROPYL)HISTIDINE SYNTHASE SUBUNIT 1"/>
    <property type="match status" value="1"/>
</dbReference>
<feature type="non-terminal residue" evidence="1">
    <location>
        <position position="98"/>
    </location>
</feature>
<dbReference type="InterPro" id="IPR016435">
    <property type="entry name" value="DPH1/DPH2"/>
</dbReference>
<dbReference type="GO" id="GO:0090560">
    <property type="term" value="F:2-(3-amino-3-carboxypropyl)histidine synthase activity"/>
    <property type="evidence" value="ECO:0007669"/>
    <property type="project" value="InterPro"/>
</dbReference>
<dbReference type="PANTHER" id="PTHR10762">
    <property type="entry name" value="DIPHTHAMIDE BIOSYNTHESIS PROTEIN"/>
    <property type="match status" value="1"/>
</dbReference>
<dbReference type="Proteomes" id="UP000789572">
    <property type="component" value="Unassembled WGS sequence"/>
</dbReference>
<evidence type="ECO:0000313" key="1">
    <source>
        <dbReference type="EMBL" id="CAG8668660.1"/>
    </source>
</evidence>
<dbReference type="OrthoDB" id="1649088at2759"/>
<sequence>RLNSKNIPYVCVLLSEIFPDKLAQFTDIDTWIQIACPRLSVDWGYAFTKPLLSPYEASVALESIEWQKSYPMDFYANDSLGPWTPNYGKNVNRIKNKK</sequence>
<accession>A0A9N9EEH3</accession>
<evidence type="ECO:0000313" key="2">
    <source>
        <dbReference type="Proteomes" id="UP000789572"/>
    </source>
</evidence>
<dbReference type="AlphaFoldDB" id="A0A9N9EEH3"/>
<organism evidence="1 2">
    <name type="scientific">Paraglomus occultum</name>
    <dbReference type="NCBI Taxonomy" id="144539"/>
    <lineage>
        <taxon>Eukaryota</taxon>
        <taxon>Fungi</taxon>
        <taxon>Fungi incertae sedis</taxon>
        <taxon>Mucoromycota</taxon>
        <taxon>Glomeromycotina</taxon>
        <taxon>Glomeromycetes</taxon>
        <taxon>Paraglomerales</taxon>
        <taxon>Paraglomeraceae</taxon>
        <taxon>Paraglomus</taxon>
    </lineage>
</organism>
<dbReference type="InterPro" id="IPR042265">
    <property type="entry name" value="DPH1/DPH2_3"/>
</dbReference>
<gene>
    <name evidence="1" type="ORF">POCULU_LOCUS10840</name>
</gene>
<reference evidence="1" key="1">
    <citation type="submission" date="2021-06" db="EMBL/GenBank/DDBJ databases">
        <authorList>
            <person name="Kallberg Y."/>
            <person name="Tangrot J."/>
            <person name="Rosling A."/>
        </authorList>
    </citation>
    <scope>NUCLEOTIDE SEQUENCE</scope>
    <source>
        <strain evidence="1">IA702</strain>
    </source>
</reference>
<dbReference type="EMBL" id="CAJVPJ010006423">
    <property type="protein sequence ID" value="CAG8668660.1"/>
    <property type="molecule type" value="Genomic_DNA"/>
</dbReference>
<protein>
    <submittedName>
        <fullName evidence="1">3582_t:CDS:1</fullName>
    </submittedName>
</protein>
<name>A0A9N9EEH3_9GLOM</name>
<dbReference type="Gene3D" id="3.40.50.11860">
    <property type="entry name" value="Diphthamide synthesis DPH1/DPH2 domain 3"/>
    <property type="match status" value="1"/>
</dbReference>
<dbReference type="GO" id="GO:0017183">
    <property type="term" value="P:protein histidyl modification to diphthamide"/>
    <property type="evidence" value="ECO:0007669"/>
    <property type="project" value="InterPro"/>
</dbReference>